<feature type="non-terminal residue" evidence="1">
    <location>
        <position position="1"/>
    </location>
</feature>
<dbReference type="EMBL" id="KQ981856">
    <property type="protein sequence ID" value="KYN34505.1"/>
    <property type="molecule type" value="Genomic_DNA"/>
</dbReference>
<dbReference type="AlphaFoldDB" id="A0A195F1Q3"/>
<protein>
    <submittedName>
        <fullName evidence="1">Uncharacterized protein</fullName>
    </submittedName>
</protein>
<name>A0A195F1Q3_9HYME</name>
<proteinExistence type="predicted"/>
<organism evidence="1 2">
    <name type="scientific">Trachymyrmex septentrionalis</name>
    <dbReference type="NCBI Taxonomy" id="34720"/>
    <lineage>
        <taxon>Eukaryota</taxon>
        <taxon>Metazoa</taxon>
        <taxon>Ecdysozoa</taxon>
        <taxon>Arthropoda</taxon>
        <taxon>Hexapoda</taxon>
        <taxon>Insecta</taxon>
        <taxon>Pterygota</taxon>
        <taxon>Neoptera</taxon>
        <taxon>Endopterygota</taxon>
        <taxon>Hymenoptera</taxon>
        <taxon>Apocrita</taxon>
        <taxon>Aculeata</taxon>
        <taxon>Formicoidea</taxon>
        <taxon>Formicidae</taxon>
        <taxon>Myrmicinae</taxon>
        <taxon>Trachymyrmex</taxon>
    </lineage>
</organism>
<accession>A0A195F1Q3</accession>
<gene>
    <name evidence="1" type="ORF">ALC56_10992</name>
</gene>
<evidence type="ECO:0000313" key="2">
    <source>
        <dbReference type="Proteomes" id="UP000078541"/>
    </source>
</evidence>
<reference evidence="1 2" key="1">
    <citation type="submission" date="2016-03" db="EMBL/GenBank/DDBJ databases">
        <title>Trachymyrmex septentrionalis WGS genome.</title>
        <authorList>
            <person name="Nygaard S."/>
            <person name="Hu H."/>
            <person name="Boomsma J."/>
            <person name="Zhang G."/>
        </authorList>
    </citation>
    <scope>NUCLEOTIDE SEQUENCE [LARGE SCALE GENOMIC DNA]</scope>
    <source>
        <strain evidence="1">Tsep2-gDNA-1</strain>
        <tissue evidence="1">Whole body</tissue>
    </source>
</reference>
<keyword evidence="2" id="KW-1185">Reference proteome</keyword>
<evidence type="ECO:0000313" key="1">
    <source>
        <dbReference type="EMBL" id="KYN34505.1"/>
    </source>
</evidence>
<dbReference type="Proteomes" id="UP000078541">
    <property type="component" value="Unassembled WGS sequence"/>
</dbReference>
<sequence length="440" mass="50066">IADALQILVEFLNLNYYNSFIQFGVASFQRRDGGFSFDDSRYPRYKLVGVAKGKGVAGANCARDRENKLSPVAATGMADARCGKVRRDERPVSHPGTSPPTSLSFFSTTNVSRHAVCEYLVTVVSRARYRFISHYRVLEHLTDADCNHYSSSERRPRLYNCGVIFVSGERERERRKQREIGRGCCMDCIVSELVQHCTKRLMMHLGILVEPIERRRVLGERLTLALRAVHSYSAGQVSSLKVATKYFFGGTVSLARPPKGIRKFLLLRVEPTFSGPSGMFMDEYVLIDLIFLAEFHPAKTCIYDTLFLWNAAGIFHEINIDGFESTDTHGRANLIFVSGRHLAANESHFMPMSSPLRSASGLPNNSNELGLKRREIGRTTKVRDFPCDPYARNAEYKWDMDIPEAATRPAVNYTQRRIWSCESEDQSLRCQWRKQILRQH</sequence>